<feature type="domain" description="AraC effector-binding" evidence="1">
    <location>
        <begin position="17"/>
        <end position="169"/>
    </location>
</feature>
<dbReference type="Gene3D" id="3.20.80.10">
    <property type="entry name" value="Regulatory factor, effector binding domain"/>
    <property type="match status" value="1"/>
</dbReference>
<dbReference type="SUPFAM" id="SSF55136">
    <property type="entry name" value="Probable bacterial effector-binding domain"/>
    <property type="match status" value="1"/>
</dbReference>
<dbReference type="InterPro" id="IPR011256">
    <property type="entry name" value="Reg_factor_effector_dom_sf"/>
</dbReference>
<dbReference type="EMBL" id="CP000934">
    <property type="protein sequence ID" value="ACE86359.1"/>
    <property type="molecule type" value="Genomic_DNA"/>
</dbReference>
<gene>
    <name evidence="2" type="ordered locus">CJA_3029</name>
</gene>
<reference evidence="2 3" key="1">
    <citation type="journal article" date="2008" name="J. Bacteriol.">
        <title>Insights into plant cell wall degradation from the genome sequence of the soil bacterium Cellvibrio japonicus.</title>
        <authorList>
            <person name="Deboy R.T."/>
            <person name="Mongodin E.F."/>
            <person name="Fouts D.E."/>
            <person name="Tailford L.E."/>
            <person name="Khouri H."/>
            <person name="Emerson J.B."/>
            <person name="Mohamoud Y."/>
            <person name="Watkins K."/>
            <person name="Henrissat B."/>
            <person name="Gilbert H.J."/>
            <person name="Nelson K.E."/>
        </authorList>
    </citation>
    <scope>NUCLEOTIDE SEQUENCE [LARGE SCALE GENOMIC DNA]</scope>
    <source>
        <strain evidence="2 3">Ueda107</strain>
    </source>
</reference>
<sequence>MSDSNNNLHSTQQTYIPEPRIERSGPLLIAGLCQPLDSEAFTRIPQLWQDFTSQWNQLAQRVGEVNYGLCMRADAGAIHYLAGCTLWDFDNLPAALSRFVIPLQDYAVFHHEGHVSTIRHTIDAIFDRWLPQARFQLATQQSLHFFERYGEAFDPVTGEGDIEIWVPVLEKT</sequence>
<dbReference type="STRING" id="498211.CJA_3029"/>
<dbReference type="SMART" id="SM00871">
    <property type="entry name" value="AraC_E_bind"/>
    <property type="match status" value="1"/>
</dbReference>
<dbReference type="RefSeq" id="WP_012488608.1">
    <property type="nucleotide sequence ID" value="NC_010995.1"/>
</dbReference>
<dbReference type="InterPro" id="IPR029441">
    <property type="entry name" value="Cass2"/>
</dbReference>
<dbReference type="OrthoDB" id="282744at2"/>
<accession>B3PD71</accession>
<evidence type="ECO:0000313" key="3">
    <source>
        <dbReference type="Proteomes" id="UP000001036"/>
    </source>
</evidence>
<dbReference type="Proteomes" id="UP000001036">
    <property type="component" value="Chromosome"/>
</dbReference>
<evidence type="ECO:0000259" key="1">
    <source>
        <dbReference type="SMART" id="SM00871"/>
    </source>
</evidence>
<name>B3PD71_CELJU</name>
<dbReference type="Pfam" id="PF14526">
    <property type="entry name" value="Cass2"/>
    <property type="match status" value="1"/>
</dbReference>
<dbReference type="PANTHER" id="PTHR36444:SF3">
    <property type="entry name" value="TRANSCRIPTIONAL ACTIVATOR, PUTATIVE-RELATED"/>
    <property type="match status" value="1"/>
</dbReference>
<evidence type="ECO:0000313" key="2">
    <source>
        <dbReference type="EMBL" id="ACE86359.1"/>
    </source>
</evidence>
<dbReference type="InterPro" id="IPR010499">
    <property type="entry name" value="AraC_E-bd"/>
</dbReference>
<dbReference type="HOGENOM" id="CLU_108864_1_0_6"/>
<dbReference type="AlphaFoldDB" id="B3PD71"/>
<protein>
    <submittedName>
        <fullName evidence="2">Transcriptional regulatory protein</fullName>
    </submittedName>
</protein>
<dbReference type="PANTHER" id="PTHR36444">
    <property type="entry name" value="TRANSCRIPTIONAL REGULATOR PROTEIN YOBU-RELATED"/>
    <property type="match status" value="1"/>
</dbReference>
<dbReference type="KEGG" id="cja:CJA_3029"/>
<dbReference type="eggNOG" id="COG3708">
    <property type="taxonomic scope" value="Bacteria"/>
</dbReference>
<keyword evidence="3" id="KW-1185">Reference proteome</keyword>
<organism evidence="2 3">
    <name type="scientific">Cellvibrio japonicus (strain Ueda107)</name>
    <name type="common">Pseudomonas fluorescens subsp. cellulosa</name>
    <dbReference type="NCBI Taxonomy" id="498211"/>
    <lineage>
        <taxon>Bacteria</taxon>
        <taxon>Pseudomonadati</taxon>
        <taxon>Pseudomonadota</taxon>
        <taxon>Gammaproteobacteria</taxon>
        <taxon>Cellvibrionales</taxon>
        <taxon>Cellvibrionaceae</taxon>
        <taxon>Cellvibrio</taxon>
    </lineage>
</organism>
<proteinExistence type="predicted"/>
<dbReference type="InterPro" id="IPR053182">
    <property type="entry name" value="YobU-like_regulator"/>
</dbReference>